<sequence>MHSGAPNIQAVFRSPTPNWFVYMMLRRAVVGRVPTLAAVRSFATTAEDAMRMSLLKALDATHVQVDDISGGCGSMYKIEVVSAAFEGKSRVAQHRLVNEVIKEEIGGMHGLTVKTWTPAQFKPTSSP</sequence>
<evidence type="ECO:0000313" key="3">
    <source>
        <dbReference type="EMBL" id="ETV64530.1"/>
    </source>
</evidence>
<dbReference type="InterPro" id="IPR052275">
    <property type="entry name" value="Mt_Fe-S_assembly_factor"/>
</dbReference>
<dbReference type="PANTHER" id="PTHR46188">
    <property type="entry name" value="BOLA-LIKE PROTEIN 3"/>
    <property type="match status" value="1"/>
</dbReference>
<gene>
    <name evidence="3" type="ORF">H257_18588</name>
</gene>
<dbReference type="InterPro" id="IPR002634">
    <property type="entry name" value="BolA"/>
</dbReference>
<accession>W4FAK5</accession>
<comment type="similarity">
    <text evidence="1 2">Belongs to the BolA/IbaG family.</text>
</comment>
<dbReference type="Gene3D" id="3.10.20.90">
    <property type="entry name" value="Phosphatidylinositol 3-kinase Catalytic Subunit, Chain A, domain 1"/>
    <property type="match status" value="1"/>
</dbReference>
<name>W4FAK5_APHAT</name>
<evidence type="ECO:0000256" key="1">
    <source>
        <dbReference type="ARBA" id="ARBA00005578"/>
    </source>
</evidence>
<dbReference type="OrthoDB" id="9449045at2759"/>
<dbReference type="GO" id="GO:0005759">
    <property type="term" value="C:mitochondrial matrix"/>
    <property type="evidence" value="ECO:0007669"/>
    <property type="project" value="TreeGrafter"/>
</dbReference>
<proteinExistence type="inferred from homology"/>
<evidence type="ECO:0008006" key="4">
    <source>
        <dbReference type="Google" id="ProtNLM"/>
    </source>
</evidence>
<dbReference type="EMBL" id="KI913295">
    <property type="protein sequence ID" value="ETV64530.1"/>
    <property type="molecule type" value="Genomic_DNA"/>
</dbReference>
<dbReference type="GeneID" id="20820584"/>
<dbReference type="PANTHER" id="PTHR46188:SF1">
    <property type="entry name" value="BOLA-LIKE PROTEIN 3"/>
    <property type="match status" value="1"/>
</dbReference>
<dbReference type="SUPFAM" id="SSF82657">
    <property type="entry name" value="BolA-like"/>
    <property type="match status" value="1"/>
</dbReference>
<dbReference type="AlphaFoldDB" id="W4FAK5"/>
<dbReference type="RefSeq" id="XP_009845984.1">
    <property type="nucleotide sequence ID" value="XM_009847682.1"/>
</dbReference>
<dbReference type="Pfam" id="PF01722">
    <property type="entry name" value="BolA"/>
    <property type="match status" value="1"/>
</dbReference>
<dbReference type="InterPro" id="IPR036065">
    <property type="entry name" value="BolA-like_sf"/>
</dbReference>
<protein>
    <recommendedName>
        <fullName evidence="4">BolA-like protein</fullName>
    </recommendedName>
</protein>
<dbReference type="STRING" id="112090.W4FAK5"/>
<dbReference type="VEuPathDB" id="FungiDB:H257_18588"/>
<reference evidence="3" key="1">
    <citation type="submission" date="2013-12" db="EMBL/GenBank/DDBJ databases">
        <title>The Genome Sequence of Aphanomyces astaci APO3.</title>
        <authorList>
            <consortium name="The Broad Institute Genomics Platform"/>
            <person name="Russ C."/>
            <person name="Tyler B."/>
            <person name="van West P."/>
            <person name="Dieguez-Uribeondo J."/>
            <person name="Young S.K."/>
            <person name="Zeng Q."/>
            <person name="Gargeya S."/>
            <person name="Fitzgerald M."/>
            <person name="Abouelleil A."/>
            <person name="Alvarado L."/>
            <person name="Chapman S.B."/>
            <person name="Gainer-Dewar J."/>
            <person name="Goldberg J."/>
            <person name="Griggs A."/>
            <person name="Gujja S."/>
            <person name="Hansen M."/>
            <person name="Howarth C."/>
            <person name="Imamovic A."/>
            <person name="Ireland A."/>
            <person name="Larimer J."/>
            <person name="McCowan C."/>
            <person name="Murphy C."/>
            <person name="Pearson M."/>
            <person name="Poon T.W."/>
            <person name="Priest M."/>
            <person name="Roberts A."/>
            <person name="Saif S."/>
            <person name="Shea T."/>
            <person name="Sykes S."/>
            <person name="Wortman J."/>
            <person name="Nusbaum C."/>
            <person name="Birren B."/>
        </authorList>
    </citation>
    <scope>NUCLEOTIDE SEQUENCE [LARGE SCALE GENOMIC DNA]</scope>
    <source>
        <strain evidence="3">APO3</strain>
    </source>
</reference>
<evidence type="ECO:0000256" key="2">
    <source>
        <dbReference type="RuleBase" id="RU003860"/>
    </source>
</evidence>
<organism evidence="3">
    <name type="scientific">Aphanomyces astaci</name>
    <name type="common">Crayfish plague agent</name>
    <dbReference type="NCBI Taxonomy" id="112090"/>
    <lineage>
        <taxon>Eukaryota</taxon>
        <taxon>Sar</taxon>
        <taxon>Stramenopiles</taxon>
        <taxon>Oomycota</taxon>
        <taxon>Saprolegniomycetes</taxon>
        <taxon>Saprolegniales</taxon>
        <taxon>Verrucalvaceae</taxon>
        <taxon>Aphanomyces</taxon>
    </lineage>
</organism>